<dbReference type="GO" id="GO:0009631">
    <property type="term" value="P:cold acclimation"/>
    <property type="evidence" value="ECO:0007669"/>
    <property type="project" value="EnsemblPlants"/>
</dbReference>
<dbReference type="NCBIfam" id="TIGR02962">
    <property type="entry name" value="hdxy_isourate"/>
    <property type="match status" value="1"/>
</dbReference>
<dbReference type="FunFam" id="2.60.40.180:FF:000003">
    <property type="entry name" value="Uric acid degradation bifunctional protein TTL"/>
    <property type="match status" value="1"/>
</dbReference>
<evidence type="ECO:0000256" key="3">
    <source>
        <dbReference type="ARBA" id="ARBA00004754"/>
    </source>
</evidence>
<dbReference type="PROSITE" id="PS00769">
    <property type="entry name" value="TRANSTHYRETIN_2"/>
    <property type="match status" value="1"/>
</dbReference>
<keyword evidence="5" id="KW-0210">Decarboxylase</keyword>
<dbReference type="PANTHER" id="PTHR43466">
    <property type="entry name" value="2-OXO-4-HYDROXY-4-CARBOXY-5-UREIDOIMIDAZOLINE DECARBOXYLASE-RELATED"/>
    <property type="match status" value="1"/>
</dbReference>
<dbReference type="GO" id="GO:1900457">
    <property type="term" value="P:regulation of brassinosteroid mediated signaling pathway"/>
    <property type="evidence" value="ECO:0007669"/>
    <property type="project" value="EnsemblPlants"/>
</dbReference>
<dbReference type="GO" id="GO:0031234">
    <property type="term" value="C:extrinsic component of cytoplasmic side of plasma membrane"/>
    <property type="evidence" value="ECO:0007669"/>
    <property type="project" value="EnsemblPlants"/>
</dbReference>
<dbReference type="InterPro" id="IPR023416">
    <property type="entry name" value="Transthyretin/HIU_hydrolase_d"/>
</dbReference>
<dbReference type="GO" id="GO:0051997">
    <property type="term" value="F:2-oxo-4-hydroxy-4-carboxy-5-ureidoimidazoline decarboxylase activity"/>
    <property type="evidence" value="ECO:0007669"/>
    <property type="project" value="UniProtKB-EC"/>
</dbReference>
<feature type="binding site" evidence="8">
    <location>
        <position position="312"/>
    </location>
    <ligand>
        <name>substrate</name>
    </ligand>
</feature>
<comment type="caution">
    <text evidence="11">The sequence shown here is derived from an EMBL/GenBank/DDBJ whole genome shotgun (WGS) entry which is preliminary data.</text>
</comment>
<dbReference type="CDD" id="cd05822">
    <property type="entry name" value="TLP_HIUase"/>
    <property type="match status" value="1"/>
</dbReference>
<sequence>MVKADANISTKTYIDRSSSKFQNPNFAIEENRLLVCVKKMEVGVGFDENDYLSCCGSTKFAKEMAAASPFPSYHRALTVAKHIWFNIVDVNGWLQAFSAHPSIGQPRPPSHASATSAEWSIGEQSTALATSTASSLQELAEWNARYMQKFGFVFLVCASGRSTESLLAELKRRYANKPIVEFEIAAQEQMKITELRLGKLFTSKKNISSTTDTNSIAVAQSQRAEEVRVSIIGGHVTAAASNTLTGKSIQNTSRTRPAITTHVLDVSRGYPAPGIEVLLEVWRGSQAGPTFGITDGGGWVVLGSSTTDSDGRSGQLMDIVDDVDPGIYRLTFNTGKYNPTGFFPYATIVFEILESQKREHFHVPLLLSPFSFSTYRGS</sequence>
<dbReference type="InterPro" id="IPR023419">
    <property type="entry name" value="Transthyretin_CS"/>
</dbReference>
<feature type="domain" description="Oxo-4-hydroxy-4-carboxy-5-ureidoimidazoline decarboxylase" evidence="10">
    <location>
        <begin position="52"/>
        <end position="197"/>
    </location>
</feature>
<keyword evidence="6 11" id="KW-0378">Hydrolase</keyword>
<dbReference type="InterPro" id="IPR000895">
    <property type="entry name" value="Transthyretin/HIU_hydrolase"/>
</dbReference>
<accession>A0A396GJD9</accession>
<dbReference type="Proteomes" id="UP000265566">
    <property type="component" value="Chromosome 8"/>
</dbReference>
<keyword evidence="4" id="KW-0659">Purine metabolism</keyword>
<evidence type="ECO:0000256" key="4">
    <source>
        <dbReference type="ARBA" id="ARBA00022631"/>
    </source>
</evidence>
<protein>
    <submittedName>
        <fullName evidence="11">Putative hydroxyisourate hydrolase, 2-oxo-4-hydroxy-4-carboxy-5-ureidoimidazoline decarboxylase</fullName>
        <ecNumber evidence="11">3.5.2.17</ecNumber>
        <ecNumber evidence="11">4.1.1.97</ecNumber>
    </submittedName>
</protein>
<dbReference type="GO" id="GO:1900140">
    <property type="term" value="P:regulation of seedling development"/>
    <property type="evidence" value="ECO:0007669"/>
    <property type="project" value="EnsemblPlants"/>
</dbReference>
<evidence type="ECO:0000256" key="6">
    <source>
        <dbReference type="ARBA" id="ARBA00022801"/>
    </source>
</evidence>
<dbReference type="GO" id="GO:0042802">
    <property type="term" value="F:identical protein binding"/>
    <property type="evidence" value="ECO:0007669"/>
    <property type="project" value="EnsemblPlants"/>
</dbReference>
<dbReference type="Gene3D" id="1.10.3330.10">
    <property type="entry name" value="Oxo-4-hydroxy-4-carboxy-5-ureidoimidazoline decarboxylase"/>
    <property type="match status" value="1"/>
</dbReference>
<comment type="pathway">
    <text evidence="3">Purine metabolism; urate degradation; (S)-allantoin from urate: step 3/3.</text>
</comment>
<evidence type="ECO:0000256" key="1">
    <source>
        <dbReference type="ARBA" id="ARBA00001043"/>
    </source>
</evidence>
<gene>
    <name evidence="11" type="ORF">MtrunA17_Chr8g0337961</name>
</gene>
<dbReference type="GO" id="GO:0051262">
    <property type="term" value="P:protein tetramerization"/>
    <property type="evidence" value="ECO:0007669"/>
    <property type="project" value="EnsemblPlants"/>
</dbReference>
<dbReference type="EC" id="3.5.2.17" evidence="11"/>
<name>A0A396GJD9_MEDTR</name>
<keyword evidence="7 11" id="KW-0456">Lyase</keyword>
<feature type="domain" description="Transthyretin/hydroxyisourate hydrolase" evidence="9">
    <location>
        <begin position="259"/>
        <end position="377"/>
    </location>
</feature>
<proteinExistence type="predicted"/>
<dbReference type="PRINTS" id="PR00189">
    <property type="entry name" value="TRNSTHYRETIN"/>
</dbReference>
<dbReference type="Pfam" id="PF00576">
    <property type="entry name" value="Transthyretin"/>
    <property type="match status" value="1"/>
</dbReference>
<dbReference type="GO" id="GO:0001560">
    <property type="term" value="P:regulation of cell growth by extracellular stimulus"/>
    <property type="evidence" value="ECO:0007669"/>
    <property type="project" value="EnsemblPlants"/>
</dbReference>
<dbReference type="InterPro" id="IPR018020">
    <property type="entry name" value="OHCU_decarboxylase"/>
</dbReference>
<dbReference type="PANTHER" id="PTHR43466:SF1">
    <property type="entry name" value="2-OXO-4-HYDROXY-4-CARBOXY-5-UREIDOIMIDAZOLINE DECARBOXYLASE-RELATED"/>
    <property type="match status" value="1"/>
</dbReference>
<dbReference type="InterPro" id="IPR036817">
    <property type="entry name" value="Transthyretin/HIU_hydrolase_sf"/>
</dbReference>
<evidence type="ECO:0000256" key="7">
    <source>
        <dbReference type="ARBA" id="ARBA00023239"/>
    </source>
</evidence>
<dbReference type="GO" id="GO:0009742">
    <property type="term" value="P:brassinosteroid mediated signaling pathway"/>
    <property type="evidence" value="ECO:0007669"/>
    <property type="project" value="EnsemblPlants"/>
</dbReference>
<dbReference type="Pfam" id="PF09349">
    <property type="entry name" value="OHCU_decarbox"/>
    <property type="match status" value="1"/>
</dbReference>
<dbReference type="FunFam" id="1.10.3330.10:FF:000002">
    <property type="entry name" value="Uric acid degradation bifunctional protein TTL"/>
    <property type="match status" value="1"/>
</dbReference>
<dbReference type="InterPro" id="IPR036778">
    <property type="entry name" value="OHCU_decarboxylase_sf"/>
</dbReference>
<organism evidence="11 12">
    <name type="scientific">Medicago truncatula</name>
    <name type="common">Barrel medic</name>
    <name type="synonym">Medicago tribuloides</name>
    <dbReference type="NCBI Taxonomy" id="3880"/>
    <lineage>
        <taxon>Eukaryota</taxon>
        <taxon>Viridiplantae</taxon>
        <taxon>Streptophyta</taxon>
        <taxon>Embryophyta</taxon>
        <taxon>Tracheophyta</taxon>
        <taxon>Spermatophyta</taxon>
        <taxon>Magnoliopsida</taxon>
        <taxon>eudicotyledons</taxon>
        <taxon>Gunneridae</taxon>
        <taxon>Pentapetalae</taxon>
        <taxon>rosids</taxon>
        <taxon>fabids</taxon>
        <taxon>Fabales</taxon>
        <taxon>Fabaceae</taxon>
        <taxon>Papilionoideae</taxon>
        <taxon>50 kb inversion clade</taxon>
        <taxon>NPAAA clade</taxon>
        <taxon>Hologalegina</taxon>
        <taxon>IRL clade</taxon>
        <taxon>Trifolieae</taxon>
        <taxon>Medicago</taxon>
    </lineage>
</organism>
<evidence type="ECO:0000256" key="2">
    <source>
        <dbReference type="ARBA" id="ARBA00001163"/>
    </source>
</evidence>
<dbReference type="GO" id="GO:0033971">
    <property type="term" value="F:hydroxyisourate hydrolase activity"/>
    <property type="evidence" value="ECO:0007669"/>
    <property type="project" value="UniProtKB-EC"/>
</dbReference>
<evidence type="ECO:0000259" key="10">
    <source>
        <dbReference type="Pfam" id="PF09349"/>
    </source>
</evidence>
<evidence type="ECO:0000256" key="5">
    <source>
        <dbReference type="ARBA" id="ARBA00022793"/>
    </source>
</evidence>
<dbReference type="EMBL" id="PSQE01000008">
    <property type="protein sequence ID" value="RHN38887.1"/>
    <property type="molecule type" value="Genomic_DNA"/>
</dbReference>
<dbReference type="GO" id="GO:0005777">
    <property type="term" value="C:peroxisome"/>
    <property type="evidence" value="ECO:0007669"/>
    <property type="project" value="EnsemblPlants"/>
</dbReference>
<comment type="catalytic activity">
    <reaction evidence="1">
        <text>5-hydroxyisourate + H2O = 5-hydroxy-2-oxo-4-ureido-2,5-dihydro-1H-imidazole-5-carboxylate + H(+)</text>
        <dbReference type="Rhea" id="RHEA:23736"/>
        <dbReference type="ChEBI" id="CHEBI:15377"/>
        <dbReference type="ChEBI" id="CHEBI:15378"/>
        <dbReference type="ChEBI" id="CHEBI:18072"/>
        <dbReference type="ChEBI" id="CHEBI:58639"/>
        <dbReference type="EC" id="3.5.2.17"/>
    </reaction>
</comment>
<dbReference type="GO" id="GO:0005829">
    <property type="term" value="C:cytosol"/>
    <property type="evidence" value="ECO:0007669"/>
    <property type="project" value="EnsemblPlants"/>
</dbReference>
<evidence type="ECO:0000313" key="11">
    <source>
        <dbReference type="EMBL" id="RHN38887.1"/>
    </source>
</evidence>
<comment type="catalytic activity">
    <reaction evidence="2">
        <text>5-hydroxy-2-oxo-4-ureido-2,5-dihydro-1H-imidazole-5-carboxylate + H(+) = (S)-allantoin + CO2</text>
        <dbReference type="Rhea" id="RHEA:26301"/>
        <dbReference type="ChEBI" id="CHEBI:15378"/>
        <dbReference type="ChEBI" id="CHEBI:15678"/>
        <dbReference type="ChEBI" id="CHEBI:16526"/>
        <dbReference type="ChEBI" id="CHEBI:58639"/>
        <dbReference type="EC" id="4.1.1.97"/>
    </reaction>
</comment>
<feature type="binding site" evidence="8">
    <location>
        <position position="375"/>
    </location>
    <ligand>
        <name>substrate</name>
    </ligand>
</feature>
<dbReference type="GO" id="GO:0019428">
    <property type="term" value="P:allantoin biosynthetic process"/>
    <property type="evidence" value="ECO:0007669"/>
    <property type="project" value="EnsemblPlants"/>
</dbReference>
<dbReference type="EC" id="4.1.1.97" evidence="11"/>
<dbReference type="GO" id="GO:0006144">
    <property type="term" value="P:purine nucleobase metabolic process"/>
    <property type="evidence" value="ECO:0007669"/>
    <property type="project" value="UniProtKB-KW"/>
</dbReference>
<evidence type="ECO:0000256" key="8">
    <source>
        <dbReference type="PIRSR" id="PIRSR600895-51"/>
    </source>
</evidence>
<dbReference type="InterPro" id="IPR023418">
    <property type="entry name" value="Thyroxine_BS"/>
</dbReference>
<dbReference type="Gene3D" id="2.60.40.180">
    <property type="entry name" value="Transthyretin/hydroxyisourate hydrolase domain"/>
    <property type="match status" value="1"/>
</dbReference>
<evidence type="ECO:0000313" key="12">
    <source>
        <dbReference type="Proteomes" id="UP000265566"/>
    </source>
</evidence>
<dbReference type="SUPFAM" id="SSF49472">
    <property type="entry name" value="Transthyretin (synonym: prealbumin)"/>
    <property type="match status" value="1"/>
</dbReference>
<evidence type="ECO:0000259" key="9">
    <source>
        <dbReference type="Pfam" id="PF00576"/>
    </source>
</evidence>
<reference evidence="12" key="1">
    <citation type="journal article" date="2018" name="Nat. Plants">
        <title>Whole-genome landscape of Medicago truncatula symbiotic genes.</title>
        <authorList>
            <person name="Pecrix Y."/>
            <person name="Staton S.E."/>
            <person name="Sallet E."/>
            <person name="Lelandais-Briere C."/>
            <person name="Moreau S."/>
            <person name="Carrere S."/>
            <person name="Blein T."/>
            <person name="Jardinaud M.F."/>
            <person name="Latrasse D."/>
            <person name="Zouine M."/>
            <person name="Zahm M."/>
            <person name="Kreplak J."/>
            <person name="Mayjonade B."/>
            <person name="Satge C."/>
            <person name="Perez M."/>
            <person name="Cauet S."/>
            <person name="Marande W."/>
            <person name="Chantry-Darmon C."/>
            <person name="Lopez-Roques C."/>
            <person name="Bouchez O."/>
            <person name="Berard A."/>
            <person name="Debelle F."/>
            <person name="Munos S."/>
            <person name="Bendahmane A."/>
            <person name="Berges H."/>
            <person name="Niebel A."/>
            <person name="Buitink J."/>
            <person name="Frugier F."/>
            <person name="Benhamed M."/>
            <person name="Crespi M."/>
            <person name="Gouzy J."/>
            <person name="Gamas P."/>
        </authorList>
    </citation>
    <scope>NUCLEOTIDE SEQUENCE [LARGE SCALE GENOMIC DNA]</scope>
    <source>
        <strain evidence="12">cv. Jemalong A17</strain>
    </source>
</reference>
<dbReference type="Gramene" id="rna44862">
    <property type="protein sequence ID" value="RHN38887.1"/>
    <property type="gene ID" value="gene44862"/>
</dbReference>
<feature type="binding site" evidence="8">
    <location>
        <position position="262"/>
    </location>
    <ligand>
        <name>substrate</name>
    </ligand>
</feature>
<dbReference type="InterPro" id="IPR014306">
    <property type="entry name" value="Hydroxyisourate_hydrolase"/>
</dbReference>
<dbReference type="SUPFAM" id="SSF158694">
    <property type="entry name" value="UraD-Like"/>
    <property type="match status" value="1"/>
</dbReference>
<dbReference type="OrthoDB" id="10265230at2759"/>
<dbReference type="PROSITE" id="PS00768">
    <property type="entry name" value="TRANSTHYRETIN_1"/>
    <property type="match status" value="1"/>
</dbReference>
<dbReference type="AlphaFoldDB" id="A0A396GJD9"/>